<dbReference type="PROSITE" id="PS51782">
    <property type="entry name" value="LYSM"/>
    <property type="match status" value="1"/>
</dbReference>
<comment type="subcellular location">
    <subcellularLocation>
        <location evidence="1">Cell outer membrane</location>
    </subcellularLocation>
</comment>
<dbReference type="InterPro" id="IPR003344">
    <property type="entry name" value="Big_1_dom"/>
</dbReference>
<dbReference type="CDD" id="cd00118">
    <property type="entry name" value="LysM"/>
    <property type="match status" value="1"/>
</dbReference>
<gene>
    <name evidence="11" type="ORF">NA736_10165</name>
</gene>
<keyword evidence="4" id="KW-0843">Virulence</keyword>
<dbReference type="Proteomes" id="UP001332939">
    <property type="component" value="Unassembled WGS sequence"/>
</dbReference>
<dbReference type="PANTHER" id="PTHR39576">
    <property type="entry name" value="ATTACHING AND EFFACING PROTEIN HOMOLOG-RELATED-RELATED"/>
    <property type="match status" value="1"/>
</dbReference>
<dbReference type="SUPFAM" id="SSF49373">
    <property type="entry name" value="Invasin/intimin cell-adhesion fragments"/>
    <property type="match status" value="15"/>
</dbReference>
<dbReference type="InterPro" id="IPR003535">
    <property type="entry name" value="Intimin/invasin_bac"/>
</dbReference>
<dbReference type="Pfam" id="PF02369">
    <property type="entry name" value="Big_1"/>
    <property type="match status" value="8"/>
</dbReference>
<evidence type="ECO:0000313" key="11">
    <source>
        <dbReference type="EMBL" id="MEB6857393.1"/>
    </source>
</evidence>
<dbReference type="InterPro" id="IPR008964">
    <property type="entry name" value="Invasin/intimin_cell_adhesion"/>
</dbReference>
<organism evidence="11 12">
    <name type="scientific">Proteus cibi</name>
    <dbReference type="NCBI Taxonomy" id="2050966"/>
    <lineage>
        <taxon>Bacteria</taxon>
        <taxon>Pseudomonadati</taxon>
        <taxon>Pseudomonadota</taxon>
        <taxon>Gammaproteobacteria</taxon>
        <taxon>Enterobacterales</taxon>
        <taxon>Morganellaceae</taxon>
        <taxon>Proteus</taxon>
    </lineage>
</organism>
<feature type="domain" description="Big-1" evidence="9">
    <location>
        <begin position="829"/>
        <end position="922"/>
    </location>
</feature>
<keyword evidence="12" id="KW-1185">Reference proteome</keyword>
<feature type="domain" description="Big-1" evidence="9">
    <location>
        <begin position="630"/>
        <end position="719"/>
    </location>
</feature>
<feature type="domain" description="LysM" evidence="10">
    <location>
        <begin position="59"/>
        <end position="107"/>
    </location>
</feature>
<evidence type="ECO:0000256" key="5">
    <source>
        <dbReference type="ARBA" id="ARBA00023136"/>
    </source>
</evidence>
<dbReference type="PRINTS" id="PR01369">
    <property type="entry name" value="INTIMIN"/>
</dbReference>
<dbReference type="InterPro" id="IPR015217">
    <property type="entry name" value="Invasin_dom_3"/>
</dbReference>
<evidence type="ECO:0000256" key="2">
    <source>
        <dbReference type="ARBA" id="ARBA00010116"/>
    </source>
</evidence>
<evidence type="ECO:0000256" key="7">
    <source>
        <dbReference type="ARBA" id="ARBA00023237"/>
    </source>
</evidence>
<dbReference type="Gene3D" id="2.40.160.160">
    <property type="entry name" value="Inverse autotransporter, beta-domain"/>
    <property type="match status" value="1"/>
</dbReference>
<protein>
    <recommendedName>
        <fullName evidence="3">Intimin</fullName>
    </recommendedName>
    <alternativeName>
        <fullName evidence="8">Attaching and effacing protein</fullName>
    </alternativeName>
</protein>
<keyword evidence="6" id="KW-1015">Disulfide bond</keyword>
<dbReference type="InterPro" id="IPR038177">
    <property type="entry name" value="IAT_beta_sf"/>
</dbReference>
<dbReference type="Pfam" id="PF09134">
    <property type="entry name" value="Invasin_D3"/>
    <property type="match status" value="5"/>
</dbReference>
<feature type="domain" description="Big-1" evidence="9">
    <location>
        <begin position="1028"/>
        <end position="1120"/>
    </location>
</feature>
<keyword evidence="7" id="KW-0998">Cell outer membrane</keyword>
<dbReference type="InterPro" id="IPR024519">
    <property type="entry name" value="IAT_beta"/>
</dbReference>
<evidence type="ECO:0000313" key="12">
    <source>
        <dbReference type="Proteomes" id="UP001332939"/>
    </source>
</evidence>
<dbReference type="SMART" id="SM00634">
    <property type="entry name" value="BID_1"/>
    <property type="match status" value="12"/>
</dbReference>
<dbReference type="PROSITE" id="PS51127">
    <property type="entry name" value="BIG1"/>
    <property type="match status" value="5"/>
</dbReference>
<dbReference type="InterPro" id="IPR036779">
    <property type="entry name" value="LysM_dom_sf"/>
</dbReference>
<evidence type="ECO:0000256" key="8">
    <source>
        <dbReference type="ARBA" id="ARBA00029955"/>
    </source>
</evidence>
<dbReference type="PANTHER" id="PTHR39576:SF2">
    <property type="entry name" value="ATTACHING AND EFFACING PROTEIN HOMOLOG-RELATED"/>
    <property type="match status" value="1"/>
</dbReference>
<dbReference type="InterPro" id="IPR018392">
    <property type="entry name" value="LysM"/>
</dbReference>
<evidence type="ECO:0000256" key="4">
    <source>
        <dbReference type="ARBA" id="ARBA00023026"/>
    </source>
</evidence>
<sequence length="2375" mass="258201">MTISKYGLTPQLSAIAKKVAWVNIFIQFAFPISATIPSNVFAKENIQENQFINKPINRDHYQVQKDDTPESIAKKFNIKLSKLIEDNPDYVSLVGKLKIKEGIILNIPKAVSHHGKWLNINEKDLPEISTDGEELAQLVVNNASLLNKDTDATQYAISQLTNKANAEIEQWLSQFGHARVSLSTDKNFTLESSSADLLVPLYDQEKNLVFSQTSYHRKDSRSQFNQGIGYRYFADRFMLGVNAFYDYDLSRYHSRFGIGAEIWRDYFKLSANHYHRLSNWRTSDDVMDYNERPANGWDIRTEGYLPNYPQLGAKLTFEQYYGDEVGLFGKDNRQKNPHAYTAGLTYTPVPLITFGAERRFGLHDNSDSKLDISVQYRLGESLLSQLNPDNVRAMRLMSGSRYDFVDRNNDIVLEYKKKTLVFLSIAPSIMGYAKEEKDLAVQVRAKYPVKQIEWSASALIANGGKINHNGAFNYSVTLPNHISGANQKNSYLISAVAIDEKGNRSDPVQSEIIVDQSAINTTNSQFTPTQSQLPADGHSTQTLTLSVLDNDNLPVDINLQELSLETQLGRQASNSKVSPFTRIDTGKYQATVTAGSVTEKLILTPKFRDNTFNQAEINFIADTITAHIAKGDLTVIKDNAFADGKSENKIKIIVTDLNNNPIANYPITLSADNGAKIIAASRTSLMGDVIIPITNTHTGMTHITVTVKDIDYAINVNFIADEQSAYIPRSYLTITPNISLADNISEKIINLTVIDKNKNPVPNTKVILRVDNQAQIKDAEVMTDKDGKASTTMVSKIAGDVTVKAEVITSHKVTEATSTFISDISDGKIISVTPSAPPYIADGKTEVTFTAEVKDNFGNPLPNANILWSTDRDKNIAHITAVSVTDKQGITHAKLTSTQALPVTVTATTNNHSLSAPPITFIADNQQGLIKSLSVDKTQIVADAQEKALLTATVEDKFGNKLPNVAIAWQTSNGSTLDKQQTTTDAQGKTTDQISANKAGLITVTAKLANGEQAQATFMAIADPNSAVITLKTLNNKTSAIADNSDAVTVVAVITDANNNPLAQHPVFWQSTHNTLSKALTNTNDKGETQVDIKGTQAILTTVTANLLNKQQASKDITFTPAQASAQHSRLTLDPQSIIADGKTFSVATISLNDKFGNPVPKQDKKIALTGDNSTITFSAIKEISPGVYQANISGQKEGMSTISATYQGISLTQPLGFIADKQNARLQSVTVVPPNTAIANGNDKVTVRATITDTQGNTGMEGINVGWITTLGTLSPISKTDSKGIAEITLSSTQAGTAQVTAMLDSTQFQNADNTITFTPDVISADHSTLALSPTTITAGDGTHSYDKSEIIITLKDKQDNLLTGLKDEIDAKYSVNLNLTTSAFKEVKDGVYQATIYATKAGNTTVSAQVKGVTLTQNASLTVIADNLSAKVDHFDISDTAPKAGDTITYTAHLIDNYNNPVNSGVPVTWTSDNVSVLSNALTFTDDKGTTQTQLTRGPAGLAKVNAVLRSGSYPAKDVNFVASDVDENNSELTLLPATIIANGKDKAILTLLIKDKGGNILPDQTVKGTSSNPTIVFGTAKQVSPAKYEIEVTGTKSGTADISVSVNGTQFTKHKTLQLNADSSTWKIKDASVSNTTIIAGDTNGVTYQASVVDANDNILPNVIVSWKLRGLADDYDFSTYTDAQGIAKTKVTSHVAGILQMSAYLDLNNHKPIDDVTVQPAAIDADKSTLSSNRQSIGGDNQDKATLTVKLVDKYDNVILGKKVTLSATKKVTYSQDPLADIGKGEYQTDVTSNIQGDVTFTAKAESTSLTNTLTINVTAPKPIIVFDKKLQQEVYSSTPVQALGYTGLPSNLKAMWSSSEPTVATIDAFTGKITLLKAGQSLITLQTTGDDHFLPAENSYPLLVEKADPGLSVTTPQINSTWNDGITQQINATFSNPDSAKNPPSLQFSSTNNTILTVDNQGSITAVKPGDATINVTSDTTDQFKAATAIVNYHQDKGSLKITFDKSDVIVTQVDTNIQVQQPNPPLPKEAQGAWSATNPNVVGIKTDGTIVSVNPGTTDIILTSKENDYFYESKGSYSINVRKVPYIQINSASRRVDNILNKSDSLDPHKKLIWTPVYEDDILSIKWKLPDEINERTAVNLELWDGDTKVYQKDENNPDDVRHDEHTSNFKVTKEMLESSRHMQIKVIAFDIADGNAEYATYYPLDIKFISPQYMDYTLTGRISFITTRDKDIKRSSCRVSQIDDTTHVIATPIISLGSRSRAFLSSVHVSHKLINIQGSTTKDLIDYMDGQFYSTSVDNQDLNPTSPSLAMMEDCWNPVIGTADSGSATLVTTLTINNIDKEIQQKVSWNGTGDLTVNVIETVENKAK</sequence>
<feature type="domain" description="Big-1" evidence="9">
    <location>
        <begin position="1228"/>
        <end position="1320"/>
    </location>
</feature>
<evidence type="ECO:0000256" key="6">
    <source>
        <dbReference type="ARBA" id="ARBA00023157"/>
    </source>
</evidence>
<dbReference type="Pfam" id="PF02368">
    <property type="entry name" value="Big_2"/>
    <property type="match status" value="1"/>
</dbReference>
<dbReference type="Gene3D" id="2.60.40.1080">
    <property type="match status" value="2"/>
</dbReference>
<feature type="domain" description="Big-1" evidence="9">
    <location>
        <begin position="930"/>
        <end position="1019"/>
    </location>
</feature>
<dbReference type="RefSeq" id="WP_325934679.1">
    <property type="nucleotide sequence ID" value="NZ_JAMZOO010000002.1"/>
</dbReference>
<accession>A0ABU6EE91</accession>
<dbReference type="InterPro" id="IPR051715">
    <property type="entry name" value="Intimin-Invasin_domain"/>
</dbReference>
<proteinExistence type="inferred from homology"/>
<dbReference type="Gene3D" id="2.60.40.10">
    <property type="entry name" value="Immunoglobulins"/>
    <property type="match status" value="13"/>
</dbReference>
<dbReference type="InterPro" id="IPR003343">
    <property type="entry name" value="Big_2"/>
</dbReference>
<comment type="caution">
    <text evidence="11">The sequence shown here is derived from an EMBL/GenBank/DDBJ whole genome shotgun (WGS) entry which is preliminary data.</text>
</comment>
<reference evidence="11 12" key="1">
    <citation type="submission" date="2022-05" db="EMBL/GenBank/DDBJ databases">
        <title>Whole genome sequences of Escherichia coli of fish isolates collected from Assam, India.</title>
        <authorList>
            <person name="Sudha S."/>
            <person name="Muneeb K.H."/>
            <person name="Rakshit O."/>
            <person name="Mendem S.K."/>
            <person name="Raisen C."/>
            <person name="Holmes M.A."/>
            <person name="Shome B.R."/>
            <person name="Sivaraman G.K."/>
        </authorList>
    </citation>
    <scope>NUCLEOTIDE SEQUENCE [LARGE SCALE GENOMIC DNA]</scope>
    <source>
        <strain evidence="11 12">278</strain>
    </source>
</reference>
<evidence type="ECO:0000259" key="10">
    <source>
        <dbReference type="PROSITE" id="PS51782"/>
    </source>
</evidence>
<dbReference type="InterPro" id="IPR013783">
    <property type="entry name" value="Ig-like_fold"/>
</dbReference>
<dbReference type="Pfam" id="PF11924">
    <property type="entry name" value="IAT_beta"/>
    <property type="match status" value="1"/>
</dbReference>
<dbReference type="Gene3D" id="3.10.350.10">
    <property type="entry name" value="LysM domain"/>
    <property type="match status" value="1"/>
</dbReference>
<evidence type="ECO:0000259" key="9">
    <source>
        <dbReference type="PROSITE" id="PS51127"/>
    </source>
</evidence>
<dbReference type="Pfam" id="PF01476">
    <property type="entry name" value="LysM"/>
    <property type="match status" value="1"/>
</dbReference>
<comment type="similarity">
    <text evidence="2">Belongs to the intimin/invasin family.</text>
</comment>
<name>A0ABU6EE91_9GAMM</name>
<dbReference type="EMBL" id="JAMZOO010000002">
    <property type="protein sequence ID" value="MEB6857393.1"/>
    <property type="molecule type" value="Genomic_DNA"/>
</dbReference>
<evidence type="ECO:0000256" key="3">
    <source>
        <dbReference type="ARBA" id="ARBA00017346"/>
    </source>
</evidence>
<evidence type="ECO:0000256" key="1">
    <source>
        <dbReference type="ARBA" id="ARBA00004442"/>
    </source>
</evidence>
<keyword evidence="5" id="KW-0472">Membrane</keyword>